<dbReference type="SUPFAM" id="SSF55785">
    <property type="entry name" value="PYP-like sensor domain (PAS domain)"/>
    <property type="match status" value="1"/>
</dbReference>
<dbReference type="Gene3D" id="3.30.450.20">
    <property type="entry name" value="PAS domain"/>
    <property type="match status" value="1"/>
</dbReference>
<accession>A0A5C4XHE7</accession>
<gene>
    <name evidence="1" type="ORF">FHP24_17145</name>
</gene>
<proteinExistence type="predicted"/>
<dbReference type="OrthoDB" id="8374591at2"/>
<name>A0A5C4XHE7_9HYPH</name>
<dbReference type="InterPro" id="IPR035965">
    <property type="entry name" value="PAS-like_dom_sf"/>
</dbReference>
<dbReference type="RefSeq" id="WP_139677436.1">
    <property type="nucleotide sequence ID" value="NZ_VDMN01000003.1"/>
</dbReference>
<dbReference type="AlphaFoldDB" id="A0A5C4XHE7"/>
<protein>
    <submittedName>
        <fullName evidence="1">PAS domain-containing protein</fullName>
    </submittedName>
</protein>
<comment type="caution">
    <text evidence="1">The sequence shown here is derived from an EMBL/GenBank/DDBJ whole genome shotgun (WGS) entry which is preliminary data.</text>
</comment>
<dbReference type="EMBL" id="VDMN01000003">
    <property type="protein sequence ID" value="TNM62943.1"/>
    <property type="molecule type" value="Genomic_DNA"/>
</dbReference>
<sequence>MASWIEHSRKPYEAQHQVVGLSDKEVLELVGSFRLCGFWRFNVDSGHLFGTTEYCQIFGIEHSDGPLDVVRLSASIHPDDLTVIMETFERASASRLTFHNLYRVKTGPTSFKFVRSVGKFRADAAGQGDVIGMTYELFPQASTTIGFIPDDELLKG</sequence>
<organism evidence="1 2">
    <name type="scientific">Aliirhizobium smilacinae</name>
    <dbReference type="NCBI Taxonomy" id="1395944"/>
    <lineage>
        <taxon>Bacteria</taxon>
        <taxon>Pseudomonadati</taxon>
        <taxon>Pseudomonadota</taxon>
        <taxon>Alphaproteobacteria</taxon>
        <taxon>Hyphomicrobiales</taxon>
        <taxon>Rhizobiaceae</taxon>
        <taxon>Aliirhizobium</taxon>
    </lineage>
</organism>
<evidence type="ECO:0000313" key="2">
    <source>
        <dbReference type="Proteomes" id="UP000311605"/>
    </source>
</evidence>
<dbReference type="Proteomes" id="UP000311605">
    <property type="component" value="Unassembled WGS sequence"/>
</dbReference>
<evidence type="ECO:0000313" key="1">
    <source>
        <dbReference type="EMBL" id="TNM62943.1"/>
    </source>
</evidence>
<keyword evidence="2" id="KW-1185">Reference proteome</keyword>
<reference evidence="1 2" key="1">
    <citation type="submission" date="2019-06" db="EMBL/GenBank/DDBJ databases">
        <title>The draft genome of Rhizobium smilacinae PTYR-5.</title>
        <authorList>
            <person name="Liu L."/>
            <person name="Li L."/>
            <person name="Zhang X."/>
        </authorList>
    </citation>
    <scope>NUCLEOTIDE SEQUENCE [LARGE SCALE GENOMIC DNA]</scope>
    <source>
        <strain evidence="1 2">PTYR-5</strain>
    </source>
</reference>